<sequence length="85" mass="9767">MLQEGNIEEVLDCGEEKAKQIRDIFQKAVGAPLGPVSAVPRDMKGTLLETRVQDTVYYLKVNSIFRLREIRRDDPKGKVIYQLLY</sequence>
<protein>
    <submittedName>
        <fullName evidence="1">Uncharacterized protein</fullName>
    </submittedName>
</protein>
<gene>
    <name evidence="1" type="ORF">IAB46_03605</name>
</gene>
<accession>A0A9D1F409</accession>
<proteinExistence type="predicted"/>
<evidence type="ECO:0000313" key="1">
    <source>
        <dbReference type="EMBL" id="HIS46642.1"/>
    </source>
</evidence>
<dbReference type="EMBL" id="DVIT01000014">
    <property type="protein sequence ID" value="HIS46642.1"/>
    <property type="molecule type" value="Genomic_DNA"/>
</dbReference>
<comment type="caution">
    <text evidence="1">The sequence shown here is derived from an EMBL/GenBank/DDBJ whole genome shotgun (WGS) entry which is preliminary data.</text>
</comment>
<dbReference type="AlphaFoldDB" id="A0A9D1F409"/>
<name>A0A9D1F409_9FIRM</name>
<evidence type="ECO:0000313" key="2">
    <source>
        <dbReference type="Proteomes" id="UP000823927"/>
    </source>
</evidence>
<reference evidence="1" key="1">
    <citation type="submission" date="2020-10" db="EMBL/GenBank/DDBJ databases">
        <authorList>
            <person name="Gilroy R."/>
        </authorList>
    </citation>
    <scope>NUCLEOTIDE SEQUENCE</scope>
    <source>
        <strain evidence="1">CHK178-757</strain>
    </source>
</reference>
<reference evidence="1" key="2">
    <citation type="journal article" date="2021" name="PeerJ">
        <title>Extensive microbial diversity within the chicken gut microbiome revealed by metagenomics and culture.</title>
        <authorList>
            <person name="Gilroy R."/>
            <person name="Ravi A."/>
            <person name="Getino M."/>
            <person name="Pursley I."/>
            <person name="Horton D.L."/>
            <person name="Alikhan N.F."/>
            <person name="Baker D."/>
            <person name="Gharbi K."/>
            <person name="Hall N."/>
            <person name="Watson M."/>
            <person name="Adriaenssens E.M."/>
            <person name="Foster-Nyarko E."/>
            <person name="Jarju S."/>
            <person name="Secka A."/>
            <person name="Antonio M."/>
            <person name="Oren A."/>
            <person name="Chaudhuri R.R."/>
            <person name="La Ragione R."/>
            <person name="Hildebrand F."/>
            <person name="Pallen M.J."/>
        </authorList>
    </citation>
    <scope>NUCLEOTIDE SEQUENCE</scope>
    <source>
        <strain evidence="1">CHK178-757</strain>
    </source>
</reference>
<dbReference type="Proteomes" id="UP000823927">
    <property type="component" value="Unassembled WGS sequence"/>
</dbReference>
<organism evidence="1 2">
    <name type="scientific">Candidatus Scybalocola faecigallinarum</name>
    <dbReference type="NCBI Taxonomy" id="2840941"/>
    <lineage>
        <taxon>Bacteria</taxon>
        <taxon>Bacillati</taxon>
        <taxon>Bacillota</taxon>
        <taxon>Clostridia</taxon>
        <taxon>Lachnospirales</taxon>
        <taxon>Lachnospiraceae</taxon>
        <taxon>Lachnospiraceae incertae sedis</taxon>
        <taxon>Candidatus Scybalocola (ex Gilroy et al. 2021)</taxon>
    </lineage>
</organism>